<keyword evidence="3" id="KW-1185">Reference proteome</keyword>
<proteinExistence type="predicted"/>
<evidence type="ECO:0000256" key="1">
    <source>
        <dbReference type="SAM" id="Phobius"/>
    </source>
</evidence>
<protein>
    <submittedName>
        <fullName evidence="2">Uncharacterized protein</fullName>
    </submittedName>
</protein>
<evidence type="ECO:0000313" key="3">
    <source>
        <dbReference type="Proteomes" id="UP001268819"/>
    </source>
</evidence>
<feature type="transmembrane region" description="Helical" evidence="1">
    <location>
        <begin position="6"/>
        <end position="27"/>
    </location>
</feature>
<comment type="caution">
    <text evidence="2">The sequence shown here is derived from an EMBL/GenBank/DDBJ whole genome shotgun (WGS) entry which is preliminary data.</text>
</comment>
<name>A0ABU1PQ90_9PSEU</name>
<dbReference type="EMBL" id="JAVDSG010000001">
    <property type="protein sequence ID" value="MDR6592803.1"/>
    <property type="molecule type" value="Genomic_DNA"/>
</dbReference>
<organism evidence="2 3">
    <name type="scientific">Saccharothrix longispora</name>
    <dbReference type="NCBI Taxonomy" id="33920"/>
    <lineage>
        <taxon>Bacteria</taxon>
        <taxon>Bacillati</taxon>
        <taxon>Actinomycetota</taxon>
        <taxon>Actinomycetes</taxon>
        <taxon>Pseudonocardiales</taxon>
        <taxon>Pseudonocardiaceae</taxon>
        <taxon>Saccharothrix</taxon>
    </lineage>
</organism>
<keyword evidence="1" id="KW-0472">Membrane</keyword>
<dbReference type="Proteomes" id="UP001268819">
    <property type="component" value="Unassembled WGS sequence"/>
</dbReference>
<keyword evidence="1" id="KW-0812">Transmembrane</keyword>
<sequence length="43" mass="4446">MVRPAAGIVVVSFDVAFVVLVSGYPVGYRENGPLPLRVTVGSG</sequence>
<accession>A0ABU1PQ90</accession>
<gene>
    <name evidence="2" type="ORF">J2S66_001187</name>
</gene>
<reference evidence="2 3" key="1">
    <citation type="submission" date="2023-07" db="EMBL/GenBank/DDBJ databases">
        <title>Sequencing the genomes of 1000 actinobacteria strains.</title>
        <authorList>
            <person name="Klenk H.-P."/>
        </authorList>
    </citation>
    <scope>NUCLEOTIDE SEQUENCE [LARGE SCALE GENOMIC DNA]</scope>
    <source>
        <strain evidence="2 3">DSM 43749</strain>
    </source>
</reference>
<evidence type="ECO:0000313" key="2">
    <source>
        <dbReference type="EMBL" id="MDR6592803.1"/>
    </source>
</evidence>
<keyword evidence="1" id="KW-1133">Transmembrane helix</keyword>